<keyword evidence="1" id="KW-1133">Transmembrane helix</keyword>
<keyword evidence="3" id="KW-1185">Reference proteome</keyword>
<keyword evidence="1" id="KW-0812">Transmembrane</keyword>
<evidence type="ECO:0000256" key="1">
    <source>
        <dbReference type="SAM" id="Phobius"/>
    </source>
</evidence>
<dbReference type="Proteomes" id="UP000030647">
    <property type="component" value="Unassembled WGS sequence"/>
</dbReference>
<proteinExistence type="predicted"/>
<reference evidence="3" key="1">
    <citation type="journal article" date="2013" name="Genome Announc.">
        <title>Whole-Genome Sequencing of Lactobacillus shenzhenensis Strain LY-73T.</title>
        <authorList>
            <person name="Lin Z."/>
            <person name="Liu Z."/>
            <person name="Yang R."/>
            <person name="Zou Y."/>
            <person name="Wan D."/>
            <person name="Chen J."/>
            <person name="Guo M."/>
            <person name="Zhao J."/>
            <person name="Fang C."/>
            <person name="Yang R."/>
            <person name="Liu F."/>
        </authorList>
    </citation>
    <scope>NUCLEOTIDE SEQUENCE [LARGE SCALE GENOMIC DNA]</scope>
    <source>
        <strain evidence="3">LY-73</strain>
    </source>
</reference>
<dbReference type="AlphaFoldDB" id="U4TLS2"/>
<organism evidence="2 3">
    <name type="scientific">Schleiferilactobacillus shenzhenensis LY-73</name>
    <dbReference type="NCBI Taxonomy" id="1231336"/>
    <lineage>
        <taxon>Bacteria</taxon>
        <taxon>Bacillati</taxon>
        <taxon>Bacillota</taxon>
        <taxon>Bacilli</taxon>
        <taxon>Lactobacillales</taxon>
        <taxon>Lactobacillaceae</taxon>
        <taxon>Schleiferilactobacillus</taxon>
    </lineage>
</organism>
<name>U4TLS2_9LACO</name>
<evidence type="ECO:0000313" key="2">
    <source>
        <dbReference type="EMBL" id="ERL65169.1"/>
    </source>
</evidence>
<protein>
    <submittedName>
        <fullName evidence="2">Uncharacterized protein</fullName>
    </submittedName>
</protein>
<keyword evidence="1" id="KW-0472">Membrane</keyword>
<feature type="transmembrane region" description="Helical" evidence="1">
    <location>
        <begin position="20"/>
        <end position="39"/>
    </location>
</feature>
<dbReference type="EMBL" id="KI271588">
    <property type="protein sequence ID" value="ERL65169.1"/>
    <property type="molecule type" value="Genomic_DNA"/>
</dbReference>
<accession>U4TLS2</accession>
<dbReference type="RefSeq" id="WP_022529429.1">
    <property type="nucleotide sequence ID" value="NZ_KI271588.1"/>
</dbReference>
<dbReference type="STRING" id="1231336.L248_2844"/>
<gene>
    <name evidence="2" type="ORF">L248_2844</name>
</gene>
<sequence length="40" mass="4326">MCEYNLRNRIVTTIIKKAPVAMAALGAVTVIVGLFYNAIS</sequence>
<evidence type="ECO:0000313" key="3">
    <source>
        <dbReference type="Proteomes" id="UP000030647"/>
    </source>
</evidence>
<dbReference type="HOGENOM" id="CLU_3291712_0_0_9"/>